<evidence type="ECO:0000256" key="10">
    <source>
        <dbReference type="SAM" id="MobiDB-lite"/>
    </source>
</evidence>
<feature type="signal peptide" evidence="12">
    <location>
        <begin position="1"/>
        <end position="24"/>
    </location>
</feature>
<organism evidence="14 15">
    <name type="scientific">Candidatus Phosphoribacter hodrii</name>
    <dbReference type="NCBI Taxonomy" id="2953743"/>
    <lineage>
        <taxon>Bacteria</taxon>
        <taxon>Bacillati</taxon>
        <taxon>Actinomycetota</taxon>
        <taxon>Actinomycetes</taxon>
        <taxon>Micrococcales</taxon>
        <taxon>Dermatophilaceae</taxon>
        <taxon>Candidatus Phosphoribacter</taxon>
    </lineage>
</organism>
<evidence type="ECO:0000256" key="6">
    <source>
        <dbReference type="ARBA" id="ARBA00023316"/>
    </source>
</evidence>
<sequence length="507" mass="50792">MTSPRRAPITLALACAALVSGLLAGTVGPVPTADAAGTPKPTATGPCAVGLTPTHLITAPVPSLATANARAVRAGGTATTRADGSSDRFTCLPESPVPLAAPTVAAEHVVGGPRLATTGVVSDRPAGVPAPPDTAHVSYVLADLDTGEILAAKNPHAWLLPASTLKTLTALVVIPALDPDRVVIGEEEDTAADGSRVGITVGGTYTVGDLLNGLILSSGNDAAYALARTYGGRPALLAAMNARAGSLGAWDTVAADPSGLDAPGQHSSAYDLALIARAVMSLPGYASRASLPVAMFPGGLVPASPTTKAGGKVVAPTASLTSGPPFQIDNHNQLLGVYPGVIGVKNGYTSKARNTYIGAVRLNGRTLLITTMGSPEPQAPSAVALLDWGFAYAAQLHPVGTLVADGSAPQPPELGGATASASPSTTSAEPWTGTGASSPDAAARAGATAAAANPIERVVGAALSQWWGGLPEAARWGLLGALALTLAATAWLGVRRWRRRARGVYQR</sequence>
<dbReference type="GO" id="GO:0008360">
    <property type="term" value="P:regulation of cell shape"/>
    <property type="evidence" value="ECO:0007669"/>
    <property type="project" value="UniProtKB-KW"/>
</dbReference>
<keyword evidence="14" id="KW-0645">Protease</keyword>
<feature type="binding site" evidence="8">
    <location>
        <position position="345"/>
    </location>
    <ligand>
        <name>substrate</name>
    </ligand>
</feature>
<feature type="compositionally biased region" description="Low complexity" evidence="10">
    <location>
        <begin position="417"/>
        <end position="428"/>
    </location>
</feature>
<feature type="transmembrane region" description="Helical" evidence="11">
    <location>
        <begin position="473"/>
        <end position="494"/>
    </location>
</feature>
<comment type="caution">
    <text evidence="14">The sequence shown here is derived from an EMBL/GenBank/DDBJ whole genome shotgun (WGS) entry which is preliminary data.</text>
</comment>
<keyword evidence="2 12" id="KW-0732">Signal</keyword>
<proteinExistence type="inferred from homology"/>
<keyword evidence="11" id="KW-1133">Transmembrane helix</keyword>
<dbReference type="PANTHER" id="PTHR21581">
    <property type="entry name" value="D-ALANYL-D-ALANINE CARBOXYPEPTIDASE"/>
    <property type="match status" value="1"/>
</dbReference>
<reference evidence="14 15" key="1">
    <citation type="submission" date="2020-10" db="EMBL/GenBank/DDBJ databases">
        <title>Connecting structure to function with the recovery of over 1000 high-quality activated sludge metagenome-assembled genomes encoding full-length rRNA genes using long-read sequencing.</title>
        <authorList>
            <person name="Singleton C.M."/>
            <person name="Petriglieri F."/>
            <person name="Kristensen J.M."/>
            <person name="Kirkegaard R.H."/>
            <person name="Michaelsen T.Y."/>
            <person name="Andersen M.H."/>
            <person name="Karst S.M."/>
            <person name="Dueholm M.S."/>
            <person name="Nielsen P.H."/>
            <person name="Albertsen M."/>
        </authorList>
    </citation>
    <scope>NUCLEOTIDE SEQUENCE [LARGE SCALE GENOMIC DNA]</scope>
    <source>
        <strain evidence="14">AalE_18-Q3-R2-46_BAT3C.188</strain>
    </source>
</reference>
<comment type="similarity">
    <text evidence="1 9">Belongs to the peptidase S11 family.</text>
</comment>
<accession>A0A935CE30</accession>
<dbReference type="Pfam" id="PF00768">
    <property type="entry name" value="Peptidase_S11"/>
    <property type="match status" value="1"/>
</dbReference>
<keyword evidence="11" id="KW-0812">Transmembrane</keyword>
<dbReference type="AlphaFoldDB" id="A0A935CE30"/>
<dbReference type="GO" id="GO:0006508">
    <property type="term" value="P:proteolysis"/>
    <property type="evidence" value="ECO:0007669"/>
    <property type="project" value="InterPro"/>
</dbReference>
<dbReference type="GO" id="GO:0009252">
    <property type="term" value="P:peptidoglycan biosynthetic process"/>
    <property type="evidence" value="ECO:0007669"/>
    <property type="project" value="UniProtKB-KW"/>
</dbReference>
<keyword evidence="14" id="KW-0121">Carboxypeptidase</keyword>
<keyword evidence="3" id="KW-0378">Hydrolase</keyword>
<evidence type="ECO:0000259" key="13">
    <source>
        <dbReference type="Pfam" id="PF00768"/>
    </source>
</evidence>
<feature type="domain" description="Peptidase S11 D-alanyl-D-alanine carboxypeptidase A N-terminal" evidence="13">
    <location>
        <begin position="130"/>
        <end position="280"/>
    </location>
</feature>
<dbReference type="EMBL" id="JADIXZ010000001">
    <property type="protein sequence ID" value="MBK6299556.1"/>
    <property type="molecule type" value="Genomic_DNA"/>
</dbReference>
<feature type="active site" description="Proton acceptor" evidence="7">
    <location>
        <position position="166"/>
    </location>
</feature>
<evidence type="ECO:0000256" key="3">
    <source>
        <dbReference type="ARBA" id="ARBA00022801"/>
    </source>
</evidence>
<keyword evidence="5" id="KW-0573">Peptidoglycan synthesis</keyword>
<evidence type="ECO:0000313" key="14">
    <source>
        <dbReference type="EMBL" id="MBK6299556.1"/>
    </source>
</evidence>
<evidence type="ECO:0000256" key="1">
    <source>
        <dbReference type="ARBA" id="ARBA00007164"/>
    </source>
</evidence>
<dbReference type="Proteomes" id="UP000718281">
    <property type="component" value="Unassembled WGS sequence"/>
</dbReference>
<feature type="active site" evidence="7">
    <location>
        <position position="218"/>
    </location>
</feature>
<dbReference type="SUPFAM" id="SSF56601">
    <property type="entry name" value="beta-lactamase/transpeptidase-like"/>
    <property type="match status" value="1"/>
</dbReference>
<evidence type="ECO:0000256" key="5">
    <source>
        <dbReference type="ARBA" id="ARBA00022984"/>
    </source>
</evidence>
<evidence type="ECO:0000256" key="4">
    <source>
        <dbReference type="ARBA" id="ARBA00022960"/>
    </source>
</evidence>
<keyword evidence="4" id="KW-0133">Cell shape</keyword>
<evidence type="ECO:0000256" key="2">
    <source>
        <dbReference type="ARBA" id="ARBA00022729"/>
    </source>
</evidence>
<dbReference type="PRINTS" id="PR00725">
    <property type="entry name" value="DADACBPTASE1"/>
</dbReference>
<evidence type="ECO:0000313" key="15">
    <source>
        <dbReference type="Proteomes" id="UP000718281"/>
    </source>
</evidence>
<dbReference type="InterPro" id="IPR012338">
    <property type="entry name" value="Beta-lactam/transpept-like"/>
</dbReference>
<dbReference type="PANTHER" id="PTHR21581:SF33">
    <property type="entry name" value="D-ALANYL-D-ALANINE CARBOXYPEPTIDASE DACB"/>
    <property type="match status" value="1"/>
</dbReference>
<evidence type="ECO:0000256" key="9">
    <source>
        <dbReference type="RuleBase" id="RU004016"/>
    </source>
</evidence>
<evidence type="ECO:0000256" key="8">
    <source>
        <dbReference type="PIRSR" id="PIRSR618044-2"/>
    </source>
</evidence>
<evidence type="ECO:0000256" key="11">
    <source>
        <dbReference type="SAM" id="Phobius"/>
    </source>
</evidence>
<dbReference type="GO" id="GO:0009002">
    <property type="term" value="F:serine-type D-Ala-D-Ala carboxypeptidase activity"/>
    <property type="evidence" value="ECO:0007669"/>
    <property type="project" value="InterPro"/>
</dbReference>
<keyword evidence="6" id="KW-0961">Cell wall biogenesis/degradation</keyword>
<gene>
    <name evidence="14" type="ORF">IPF40_00405</name>
</gene>
<feature type="chain" id="PRO_5039722440" evidence="12">
    <location>
        <begin position="25"/>
        <end position="507"/>
    </location>
</feature>
<protein>
    <submittedName>
        <fullName evidence="14">D-alanyl-D-alanine carboxypeptidase</fullName>
    </submittedName>
</protein>
<feature type="region of interest" description="Disordered" evidence="10">
    <location>
        <begin position="403"/>
        <end position="445"/>
    </location>
</feature>
<keyword evidence="11" id="KW-0472">Membrane</keyword>
<dbReference type="Gene3D" id="3.40.710.10">
    <property type="entry name" value="DD-peptidase/beta-lactamase superfamily"/>
    <property type="match status" value="1"/>
</dbReference>
<dbReference type="GO" id="GO:0071555">
    <property type="term" value="P:cell wall organization"/>
    <property type="evidence" value="ECO:0007669"/>
    <property type="project" value="UniProtKB-KW"/>
</dbReference>
<dbReference type="InterPro" id="IPR018044">
    <property type="entry name" value="Peptidase_S11"/>
</dbReference>
<evidence type="ECO:0000256" key="7">
    <source>
        <dbReference type="PIRSR" id="PIRSR618044-1"/>
    </source>
</evidence>
<dbReference type="InterPro" id="IPR001967">
    <property type="entry name" value="Peptidase_S11_N"/>
</dbReference>
<name>A0A935CE30_9MICO</name>
<evidence type="ECO:0000256" key="12">
    <source>
        <dbReference type="SAM" id="SignalP"/>
    </source>
</evidence>
<feature type="active site" description="Acyl-ester intermediate" evidence="7">
    <location>
        <position position="163"/>
    </location>
</feature>